<evidence type="ECO:0000259" key="2">
    <source>
        <dbReference type="Pfam" id="PF01326"/>
    </source>
</evidence>
<comment type="caution">
    <text evidence="3">The sequence shown here is derived from an EMBL/GenBank/DDBJ whole genome shotgun (WGS) entry which is preliminary data.</text>
</comment>
<sequence>MNKMIGTRNNYLVGLGEDKSTEIAVVGGKGASLGRMVKGDFPVPSGFVVTTDAYTACLHVNDLETQIEKILEGLDYGNLDELEEKTTKIRESILSSAPPDGLTGEILEAYGKLGDNPYVAVRSSSTAEDLKSASFAGQYDTYLDVRGGDALLDAVRRCWASMWTVRVTAYRQSKGFGYSNLSIAVVVQIMVAPDVAGVMFVGNPMNARADEIVINASWGLGESVVSGSITPDEYIVARDTLQIKRRTLGSKELRVVRNRETGSGTVVEQVPDNLQGKYSLSEDQTSELSKLGRRVTAYYDGLPQDVEWALKDGSFFLLQSRPVTGVEFTWEEELDLWPSLPEDDDVIWTRAWADEVWTGAITPLMWSVRGLWMRDGGSANYRHFEMDDLADLRAYKYRQGTVYYNTRADELIAIYSLPPSLRLPLLNRLHPSQIDKVMKAPFDLWRALKIYSNIEINHPEMGVGNFSAVINAFAQKPRSEKRYDLRHKLVKLAFPGELEKIKQEIQGLKDEELKPRTEGYNQVFAVGVARGAWGVIHIYAPVIRALLAGVLRNWYNGNNPNAFIEVLSGLPERTQQFNDDYAFWGLAKMIRHSEKLRTLIKEFEGAAFFEELKNHEEGRSFLSQYEKFLEVNFYRGHADRDIYFPRRIEDPTIDYKALRMLSRAEGLVSPEEREERLNQRRKIATAEVIENLSKQPMGDLKVTIFIFVLNYSLRFFMGRDDSRPMSDIVTFQKKLVLCEFGNRTVSRGLLEGEHDFYFLSLDELDGLLKGTEPQALARAKVVARKKSFYRFLTHEEDPPLFLKGNTPLGASKIDDSTNEDILKGVGTSRGFVTGRVRIIPTLKDIGRLEKNDILVCHGTDPGWTSAFSIVSGVIAQTGGMLAHFSCLSREYGLPAVSLPNAMKLIKDGAIIEMNGDSGEIRVISG</sequence>
<dbReference type="Gene3D" id="3.50.30.10">
    <property type="entry name" value="Phosphohistidine domain"/>
    <property type="match status" value="1"/>
</dbReference>
<dbReference type="SUPFAM" id="SSF56059">
    <property type="entry name" value="Glutathione synthetase ATP-binding domain-like"/>
    <property type="match status" value="1"/>
</dbReference>
<organism evidence="3">
    <name type="scientific">marine sediment metagenome</name>
    <dbReference type="NCBI Taxonomy" id="412755"/>
    <lineage>
        <taxon>unclassified sequences</taxon>
        <taxon>metagenomes</taxon>
        <taxon>ecological metagenomes</taxon>
    </lineage>
</organism>
<evidence type="ECO:0000259" key="1">
    <source>
        <dbReference type="Pfam" id="PF00391"/>
    </source>
</evidence>
<dbReference type="AlphaFoldDB" id="A0A0F9RGX5"/>
<dbReference type="SUPFAM" id="SSF52009">
    <property type="entry name" value="Phosphohistidine domain"/>
    <property type="match status" value="1"/>
</dbReference>
<gene>
    <name evidence="3" type="ORF">LCGC14_0596330</name>
</gene>
<dbReference type="GO" id="GO:0016301">
    <property type="term" value="F:kinase activity"/>
    <property type="evidence" value="ECO:0007669"/>
    <property type="project" value="InterPro"/>
</dbReference>
<reference evidence="3" key="1">
    <citation type="journal article" date="2015" name="Nature">
        <title>Complex archaea that bridge the gap between prokaryotes and eukaryotes.</title>
        <authorList>
            <person name="Spang A."/>
            <person name="Saw J.H."/>
            <person name="Jorgensen S.L."/>
            <person name="Zaremba-Niedzwiedzka K."/>
            <person name="Martijn J."/>
            <person name="Lind A.E."/>
            <person name="van Eijk R."/>
            <person name="Schleper C."/>
            <person name="Guy L."/>
            <person name="Ettema T.J."/>
        </authorList>
    </citation>
    <scope>NUCLEOTIDE SEQUENCE</scope>
</reference>
<accession>A0A0F9RGX5</accession>
<dbReference type="PANTHER" id="PTHR43615">
    <property type="entry name" value="PHOSPHOENOLPYRUVATE SYNTHASE-RELATED"/>
    <property type="match status" value="1"/>
</dbReference>
<dbReference type="InterPro" id="IPR002192">
    <property type="entry name" value="PPDK_AMP/ATP-bd"/>
</dbReference>
<dbReference type="Gene3D" id="3.30.470.20">
    <property type="entry name" value="ATP-grasp fold, B domain"/>
    <property type="match status" value="1"/>
</dbReference>
<evidence type="ECO:0000313" key="3">
    <source>
        <dbReference type="EMBL" id="KKN54054.1"/>
    </source>
</evidence>
<proteinExistence type="predicted"/>
<evidence type="ECO:0008006" key="4">
    <source>
        <dbReference type="Google" id="ProtNLM"/>
    </source>
</evidence>
<dbReference type="Gene3D" id="3.30.1490.20">
    <property type="entry name" value="ATP-grasp fold, A domain"/>
    <property type="match status" value="1"/>
</dbReference>
<dbReference type="EMBL" id="LAZR01000945">
    <property type="protein sequence ID" value="KKN54054.1"/>
    <property type="molecule type" value="Genomic_DNA"/>
</dbReference>
<dbReference type="InterPro" id="IPR036637">
    <property type="entry name" value="Phosphohistidine_dom_sf"/>
</dbReference>
<dbReference type="GO" id="GO:0005524">
    <property type="term" value="F:ATP binding"/>
    <property type="evidence" value="ECO:0007669"/>
    <property type="project" value="InterPro"/>
</dbReference>
<feature type="domain" description="PEP-utilising enzyme mobile" evidence="1">
    <location>
        <begin position="849"/>
        <end position="918"/>
    </location>
</feature>
<dbReference type="Pfam" id="PF01326">
    <property type="entry name" value="PPDK_N"/>
    <property type="match status" value="1"/>
</dbReference>
<dbReference type="PANTHER" id="PTHR43615:SF1">
    <property type="entry name" value="PPDK_N DOMAIN-CONTAINING PROTEIN"/>
    <property type="match status" value="1"/>
</dbReference>
<feature type="domain" description="Pyruvate phosphate dikinase AMP/ATP-binding" evidence="2">
    <location>
        <begin position="24"/>
        <end position="325"/>
    </location>
</feature>
<dbReference type="InterPro" id="IPR008279">
    <property type="entry name" value="PEP-util_enz_mobile_dom"/>
</dbReference>
<dbReference type="InterPro" id="IPR013815">
    <property type="entry name" value="ATP_grasp_subdomain_1"/>
</dbReference>
<name>A0A0F9RGX5_9ZZZZ</name>
<dbReference type="InterPro" id="IPR051549">
    <property type="entry name" value="PEP_Utilizing_Enz"/>
</dbReference>
<dbReference type="Pfam" id="PF00391">
    <property type="entry name" value="PEP-utilizers"/>
    <property type="match status" value="1"/>
</dbReference>
<protein>
    <recommendedName>
        <fullName evidence="4">Pyruvate, water dikinase</fullName>
    </recommendedName>
</protein>